<evidence type="ECO:0000313" key="4">
    <source>
        <dbReference type="Proteomes" id="UP000789706"/>
    </source>
</evidence>
<protein>
    <submittedName>
        <fullName evidence="3">8714_t:CDS:1</fullName>
    </submittedName>
</protein>
<evidence type="ECO:0000256" key="1">
    <source>
        <dbReference type="SAM" id="Coils"/>
    </source>
</evidence>
<dbReference type="OrthoDB" id="10261027at2759"/>
<comment type="caution">
    <text evidence="3">The sequence shown here is derived from an EMBL/GenBank/DDBJ whole genome shotgun (WGS) entry which is preliminary data.</text>
</comment>
<dbReference type="EMBL" id="CAJVPK010000473">
    <property type="protein sequence ID" value="CAG8515019.1"/>
    <property type="molecule type" value="Genomic_DNA"/>
</dbReference>
<dbReference type="SUPFAM" id="SSF56112">
    <property type="entry name" value="Protein kinase-like (PK-like)"/>
    <property type="match status" value="1"/>
</dbReference>
<dbReference type="GO" id="GO:0004674">
    <property type="term" value="F:protein serine/threonine kinase activity"/>
    <property type="evidence" value="ECO:0007669"/>
    <property type="project" value="TreeGrafter"/>
</dbReference>
<organism evidence="3 4">
    <name type="scientific">Diversispora eburnea</name>
    <dbReference type="NCBI Taxonomy" id="1213867"/>
    <lineage>
        <taxon>Eukaryota</taxon>
        <taxon>Fungi</taxon>
        <taxon>Fungi incertae sedis</taxon>
        <taxon>Mucoromycota</taxon>
        <taxon>Glomeromycotina</taxon>
        <taxon>Glomeromycetes</taxon>
        <taxon>Diversisporales</taxon>
        <taxon>Diversisporaceae</taxon>
        <taxon>Diversispora</taxon>
    </lineage>
</organism>
<dbReference type="PROSITE" id="PS50011">
    <property type="entry name" value="PROTEIN_KINASE_DOM"/>
    <property type="match status" value="1"/>
</dbReference>
<keyword evidence="1" id="KW-0175">Coiled coil</keyword>
<dbReference type="PANTHER" id="PTHR44329">
    <property type="entry name" value="SERINE/THREONINE-PROTEIN KINASE TNNI3K-RELATED"/>
    <property type="match status" value="1"/>
</dbReference>
<gene>
    <name evidence="3" type="ORF">DEBURN_LOCUS5372</name>
</gene>
<feature type="coiled-coil region" evidence="1">
    <location>
        <begin position="315"/>
        <end position="478"/>
    </location>
</feature>
<accession>A0A9N9A0F8</accession>
<reference evidence="3" key="1">
    <citation type="submission" date="2021-06" db="EMBL/GenBank/DDBJ databases">
        <authorList>
            <person name="Kallberg Y."/>
            <person name="Tangrot J."/>
            <person name="Rosling A."/>
        </authorList>
    </citation>
    <scope>NUCLEOTIDE SEQUENCE</scope>
    <source>
        <strain evidence="3">AZ414A</strain>
    </source>
</reference>
<dbReference type="InterPro" id="IPR011009">
    <property type="entry name" value="Kinase-like_dom_sf"/>
</dbReference>
<evidence type="ECO:0000259" key="2">
    <source>
        <dbReference type="PROSITE" id="PS50011"/>
    </source>
</evidence>
<dbReference type="Gene3D" id="1.10.510.10">
    <property type="entry name" value="Transferase(Phosphotransferase) domain 1"/>
    <property type="match status" value="1"/>
</dbReference>
<proteinExistence type="predicted"/>
<dbReference type="AlphaFoldDB" id="A0A9N9A0F8"/>
<name>A0A9N9A0F8_9GLOM</name>
<dbReference type="GO" id="GO:0005524">
    <property type="term" value="F:ATP binding"/>
    <property type="evidence" value="ECO:0007669"/>
    <property type="project" value="InterPro"/>
</dbReference>
<dbReference type="InterPro" id="IPR001245">
    <property type="entry name" value="Ser-Thr/Tyr_kinase_cat_dom"/>
</dbReference>
<dbReference type="Proteomes" id="UP000789706">
    <property type="component" value="Unassembled WGS sequence"/>
</dbReference>
<keyword evidence="4" id="KW-1185">Reference proteome</keyword>
<dbReference type="PRINTS" id="PR00109">
    <property type="entry name" value="TYRKINASE"/>
</dbReference>
<dbReference type="InterPro" id="IPR051681">
    <property type="entry name" value="Ser/Thr_Kinases-Pseudokinases"/>
</dbReference>
<evidence type="ECO:0000313" key="3">
    <source>
        <dbReference type="EMBL" id="CAG8515019.1"/>
    </source>
</evidence>
<dbReference type="Pfam" id="PF07714">
    <property type="entry name" value="PK_Tyr_Ser-Thr"/>
    <property type="match status" value="1"/>
</dbReference>
<sequence length="683" mass="79957">MSFSNNKKDLIRIEEDIKIQKLDYNTFEDIKLIATGGFGAVNRAYSKVFKKHVALKCLFDGNSDNFYKVFMNELKNIKAVNRHENIIKFYGVSIDQEEKKCYLVLQYAKDDNLRTYLRNNFENLNWKTKINLAQDIANGLCYIHKANILHRDLHSKNVLVHKGKLLITDFGLSKILDTNSNSFKGGMYAYLDPEYLRNSITYKRDKASDIYSLGMLFWELSSGKPPFGNLSSLQISEMVKSGKREASINGTPEDYIKIYSDAWLDDPKQRPIIEDICDSLENIQFENIYYSSTEICQSNKPMEPYSSDFISLGLKQELQKHKQQSVKDQQELQELKRQTVKDQQELQELKQHQQELQEQTVKDQQKLQELKEQNVKDQHEFQELKQQTVKDQQELQEQTVKDQQELQELKEQSVKDQHEFQELKQQTVKDQRELLELKQQIIELREENAKYQVENVQCEDLKKDIEQLQETLSKYVTDLQNEASSINYDNVNKLLQKYDSLTVIDSSNPDKILIKAALQRHLLEEIFHYSKEYFKTIQEMNHTNSLVSNLTKKTDQLSNLMIRFLTEHNDDNRFTLVSKIKLRKLIYDVLGRHGFNNDHPFILDVSQPIPLYCFFKSGDKIDETFMNVVGSSEEPYREVVDVCSFPMIGKDLSDPSKRMILTKAKVCSRINSVWFDFLTEVSG</sequence>
<feature type="domain" description="Protein kinase" evidence="2">
    <location>
        <begin position="27"/>
        <end position="290"/>
    </location>
</feature>
<dbReference type="InterPro" id="IPR000719">
    <property type="entry name" value="Prot_kinase_dom"/>
</dbReference>